<sequence>MLANLSTAVGAFMIIACLIQLGLVASIYLIPRAPGRCRVVWLVCTLLGGPVGYAVYWRLRTPRS</sequence>
<feature type="transmembrane region" description="Helical" evidence="1">
    <location>
        <begin position="6"/>
        <end position="30"/>
    </location>
</feature>
<evidence type="ECO:0000313" key="2">
    <source>
        <dbReference type="EMBL" id="RCK75997.1"/>
    </source>
</evidence>
<evidence type="ECO:0000313" key="3">
    <source>
        <dbReference type="Proteomes" id="UP000252355"/>
    </source>
</evidence>
<dbReference type="Proteomes" id="UP000252355">
    <property type="component" value="Unassembled WGS sequence"/>
</dbReference>
<organism evidence="2 3">
    <name type="scientific">Candidatus Ozemobacter sibiricus</name>
    <dbReference type="NCBI Taxonomy" id="2268124"/>
    <lineage>
        <taxon>Bacteria</taxon>
        <taxon>Candidatus Ozemobacteria</taxon>
        <taxon>Candidatus Ozemobacterales</taxon>
        <taxon>Candidatus Ozemobacteraceae</taxon>
        <taxon>Candidatus Ozemobacter</taxon>
    </lineage>
</organism>
<dbReference type="AlphaFoldDB" id="A0A367ZDR4"/>
<proteinExistence type="predicted"/>
<name>A0A367ZDR4_9BACT</name>
<protein>
    <submittedName>
        <fullName evidence="2">Uncharacterized protein</fullName>
    </submittedName>
</protein>
<reference evidence="2 3" key="1">
    <citation type="submission" date="2018-05" db="EMBL/GenBank/DDBJ databases">
        <title>A metagenomic window into the 2 km-deep terrestrial subsurface aquifer revealed taxonomically and functionally diverse microbial community comprising novel uncultured bacterial lineages.</title>
        <authorList>
            <person name="Kadnikov V.V."/>
            <person name="Mardanov A.V."/>
            <person name="Beletsky A.V."/>
            <person name="Banks D."/>
            <person name="Pimenov N.V."/>
            <person name="Frank Y.A."/>
            <person name="Karnachuk O.V."/>
            <person name="Ravin N.V."/>
        </authorList>
    </citation>
    <scope>NUCLEOTIDE SEQUENCE [LARGE SCALE GENOMIC DNA]</scope>
    <source>
        <strain evidence="2">BY5</strain>
    </source>
</reference>
<feature type="transmembrane region" description="Helical" evidence="1">
    <location>
        <begin position="39"/>
        <end position="59"/>
    </location>
</feature>
<dbReference type="EMBL" id="QOQW01000036">
    <property type="protein sequence ID" value="RCK75997.1"/>
    <property type="molecule type" value="Genomic_DNA"/>
</dbReference>
<keyword evidence="1" id="KW-0812">Transmembrane</keyword>
<gene>
    <name evidence="2" type="ORF">OZSIB_3344</name>
</gene>
<keyword evidence="1" id="KW-1133">Transmembrane helix</keyword>
<keyword evidence="1" id="KW-0472">Membrane</keyword>
<evidence type="ECO:0000256" key="1">
    <source>
        <dbReference type="SAM" id="Phobius"/>
    </source>
</evidence>
<accession>A0A367ZDR4</accession>
<comment type="caution">
    <text evidence="2">The sequence shown here is derived from an EMBL/GenBank/DDBJ whole genome shotgun (WGS) entry which is preliminary data.</text>
</comment>